<accession>A0A6A4STH8</accession>
<comment type="caution">
    <text evidence="1">The sequence shown here is derived from an EMBL/GenBank/DDBJ whole genome shotgun (WGS) entry which is preliminary data.</text>
</comment>
<organism evidence="1 2">
    <name type="scientific">Scophthalmus maximus</name>
    <name type="common">Turbot</name>
    <name type="synonym">Psetta maxima</name>
    <dbReference type="NCBI Taxonomy" id="52904"/>
    <lineage>
        <taxon>Eukaryota</taxon>
        <taxon>Metazoa</taxon>
        <taxon>Chordata</taxon>
        <taxon>Craniata</taxon>
        <taxon>Vertebrata</taxon>
        <taxon>Euteleostomi</taxon>
        <taxon>Actinopterygii</taxon>
        <taxon>Neopterygii</taxon>
        <taxon>Teleostei</taxon>
        <taxon>Neoteleostei</taxon>
        <taxon>Acanthomorphata</taxon>
        <taxon>Carangaria</taxon>
        <taxon>Pleuronectiformes</taxon>
        <taxon>Pleuronectoidei</taxon>
        <taxon>Scophthalmidae</taxon>
        <taxon>Scophthalmus</taxon>
    </lineage>
</organism>
<reference evidence="1 2" key="1">
    <citation type="submission" date="2019-06" db="EMBL/GenBank/DDBJ databases">
        <title>Draft genomes of female and male turbot (Scophthalmus maximus).</title>
        <authorList>
            <person name="Xu H."/>
            <person name="Xu X.-W."/>
            <person name="Shao C."/>
            <person name="Chen S."/>
        </authorList>
    </citation>
    <scope>NUCLEOTIDE SEQUENCE [LARGE SCALE GENOMIC DNA]</scope>
    <source>
        <strain evidence="1">Ysfricsl-2016a</strain>
        <tissue evidence="1">Blood</tissue>
    </source>
</reference>
<dbReference type="AlphaFoldDB" id="A0A6A4STH8"/>
<evidence type="ECO:0000313" key="2">
    <source>
        <dbReference type="Proteomes" id="UP000438429"/>
    </source>
</evidence>
<dbReference type="Proteomes" id="UP000438429">
    <property type="component" value="Unassembled WGS sequence"/>
</dbReference>
<proteinExistence type="predicted"/>
<gene>
    <name evidence="1" type="ORF">F2P81_014407</name>
</gene>
<protein>
    <submittedName>
        <fullName evidence="1">Uncharacterized protein</fullName>
    </submittedName>
</protein>
<sequence length="76" mass="8268">MSSSKNKNRMKLSDCEADVCTVQPRASSMHKFKTHCFFEALCLDPIRGAAVLLLAPPTLPPPPPPGWILTAFDTLG</sequence>
<dbReference type="EMBL" id="VEVO01000012">
    <property type="protein sequence ID" value="KAF0034341.1"/>
    <property type="molecule type" value="Genomic_DNA"/>
</dbReference>
<name>A0A6A4STH8_SCOMX</name>
<evidence type="ECO:0000313" key="1">
    <source>
        <dbReference type="EMBL" id="KAF0034341.1"/>
    </source>
</evidence>